<dbReference type="AlphaFoldDB" id="A0A3N4HG60"/>
<reference evidence="2 3" key="1">
    <citation type="journal article" date="2018" name="Nat. Ecol. Evol.">
        <title>Pezizomycetes genomes reveal the molecular basis of ectomycorrhizal truffle lifestyle.</title>
        <authorList>
            <person name="Murat C."/>
            <person name="Payen T."/>
            <person name="Noel B."/>
            <person name="Kuo A."/>
            <person name="Morin E."/>
            <person name="Chen J."/>
            <person name="Kohler A."/>
            <person name="Krizsan K."/>
            <person name="Balestrini R."/>
            <person name="Da Silva C."/>
            <person name="Montanini B."/>
            <person name="Hainaut M."/>
            <person name="Levati E."/>
            <person name="Barry K.W."/>
            <person name="Belfiori B."/>
            <person name="Cichocki N."/>
            <person name="Clum A."/>
            <person name="Dockter R.B."/>
            <person name="Fauchery L."/>
            <person name="Guy J."/>
            <person name="Iotti M."/>
            <person name="Le Tacon F."/>
            <person name="Lindquist E.A."/>
            <person name="Lipzen A."/>
            <person name="Malagnac F."/>
            <person name="Mello A."/>
            <person name="Molinier V."/>
            <person name="Miyauchi S."/>
            <person name="Poulain J."/>
            <person name="Riccioni C."/>
            <person name="Rubini A."/>
            <person name="Sitrit Y."/>
            <person name="Splivallo R."/>
            <person name="Traeger S."/>
            <person name="Wang M."/>
            <person name="Zifcakova L."/>
            <person name="Wipf D."/>
            <person name="Zambonelli A."/>
            <person name="Paolocci F."/>
            <person name="Nowrousian M."/>
            <person name="Ottonello S."/>
            <person name="Baldrian P."/>
            <person name="Spatafora J.W."/>
            <person name="Henrissat B."/>
            <person name="Nagy L.G."/>
            <person name="Aury J.M."/>
            <person name="Wincker P."/>
            <person name="Grigoriev I.V."/>
            <person name="Bonfante P."/>
            <person name="Martin F.M."/>
        </authorList>
    </citation>
    <scope>NUCLEOTIDE SEQUENCE [LARGE SCALE GENOMIC DNA]</scope>
    <source>
        <strain evidence="2 3">RN42</strain>
    </source>
</reference>
<feature type="region of interest" description="Disordered" evidence="1">
    <location>
        <begin position="97"/>
        <end position="144"/>
    </location>
</feature>
<evidence type="ECO:0000256" key="1">
    <source>
        <dbReference type="SAM" id="MobiDB-lite"/>
    </source>
</evidence>
<dbReference type="Proteomes" id="UP000275078">
    <property type="component" value="Unassembled WGS sequence"/>
</dbReference>
<evidence type="ECO:0000313" key="2">
    <source>
        <dbReference type="EMBL" id="RPA73085.1"/>
    </source>
</evidence>
<sequence>MDQIQYRQEVQKLRAELFAIDEHVKKLEAHLKDLPSLKPSMNGHTEQSHQENYDLLERKFFAKLANAKSQQQELRELVLDMASKSKDGETVKQMVEELKRAKEQSEQAAEKAREQKEQAAKKASEEKEQAASKAREEKDAAVKKVSEKHVPCHPLYCAGPKRECLICKERVLRKLERDAALAKGHPEGWVWWDGGDGYIVEPMEPQDDKSIDVPPELSHLVVGILPQRSSLKPQEVEHIKRAFFPAISSVRSYHAALQFAAMDDLLLFALADTERFDGLLLALSAADPDLYKSLEKEIPFFSRGRRWAVMVNVSKVVAVRGRTRGRGPKPGTAKLVDAIKEEKRLAIVAAKNAKNAADANPDPQGQFWSFPTAILAERRKLGIDGLMTVICEDKRQTKNKIHNLVGVTRVKEMELAGDWEGYSAVKDIPNKHHKEVWSLLRKFSLHSNPTHVRVVGLEFRCGLVWVVWSGPKYDYEDWIKLVESNTDTKESLVAELALAREAVKNDQPVFLVTKYNTRITASTRKVLSGNAR</sequence>
<proteinExistence type="predicted"/>
<evidence type="ECO:0000313" key="3">
    <source>
        <dbReference type="Proteomes" id="UP000275078"/>
    </source>
</evidence>
<gene>
    <name evidence="2" type="ORF">BJ508DRAFT_381237</name>
</gene>
<protein>
    <submittedName>
        <fullName evidence="2">Uncharacterized protein</fullName>
    </submittedName>
</protein>
<dbReference type="EMBL" id="ML119834">
    <property type="protein sequence ID" value="RPA73085.1"/>
    <property type="molecule type" value="Genomic_DNA"/>
</dbReference>
<accession>A0A3N4HG60</accession>
<name>A0A3N4HG60_ASCIM</name>
<keyword evidence="3" id="KW-1185">Reference proteome</keyword>
<organism evidence="2 3">
    <name type="scientific">Ascobolus immersus RN42</name>
    <dbReference type="NCBI Taxonomy" id="1160509"/>
    <lineage>
        <taxon>Eukaryota</taxon>
        <taxon>Fungi</taxon>
        <taxon>Dikarya</taxon>
        <taxon>Ascomycota</taxon>
        <taxon>Pezizomycotina</taxon>
        <taxon>Pezizomycetes</taxon>
        <taxon>Pezizales</taxon>
        <taxon>Ascobolaceae</taxon>
        <taxon>Ascobolus</taxon>
    </lineage>
</organism>